<reference evidence="2" key="1">
    <citation type="journal article" date="2019" name="Int. J. Syst. Evol. Microbiol.">
        <title>The Global Catalogue of Microorganisms (GCM) 10K type strain sequencing project: providing services to taxonomists for standard genome sequencing and annotation.</title>
        <authorList>
            <consortium name="The Broad Institute Genomics Platform"/>
            <consortium name="The Broad Institute Genome Sequencing Center for Infectious Disease"/>
            <person name="Wu L."/>
            <person name="Ma J."/>
        </authorList>
    </citation>
    <scope>NUCLEOTIDE SEQUENCE [LARGE SCALE GENOMIC DNA]</scope>
    <source>
        <strain evidence="2">KCTC 42986</strain>
    </source>
</reference>
<protein>
    <recommendedName>
        <fullName evidence="3">Lipoprotein</fullName>
    </recommendedName>
</protein>
<dbReference type="EMBL" id="JBHRTP010000091">
    <property type="protein sequence ID" value="MFC3110852.1"/>
    <property type="molecule type" value="Genomic_DNA"/>
</dbReference>
<accession>A0ABV7FAW5</accession>
<evidence type="ECO:0008006" key="3">
    <source>
        <dbReference type="Google" id="ProtNLM"/>
    </source>
</evidence>
<proteinExistence type="predicted"/>
<dbReference type="Proteomes" id="UP001595530">
    <property type="component" value="Unassembled WGS sequence"/>
</dbReference>
<comment type="caution">
    <text evidence="1">The sequence shown here is derived from an EMBL/GenBank/DDBJ whole genome shotgun (WGS) entry which is preliminary data.</text>
</comment>
<sequence>MPVTDPIIVAFVSGLLALLSGCAGAALTRRTEYDKWLRQERSTVFAEFWRQLYKAKVDATNAI</sequence>
<evidence type="ECO:0000313" key="1">
    <source>
        <dbReference type="EMBL" id="MFC3110852.1"/>
    </source>
</evidence>
<dbReference type="RefSeq" id="WP_390333061.1">
    <property type="nucleotide sequence ID" value="NZ_JBHRTP010000091.1"/>
</dbReference>
<name>A0ABV7FAW5_9BURK</name>
<evidence type="ECO:0000313" key="2">
    <source>
        <dbReference type="Proteomes" id="UP001595530"/>
    </source>
</evidence>
<organism evidence="1 2">
    <name type="scientific">Undibacterium arcticum</name>
    <dbReference type="NCBI Taxonomy" id="1762892"/>
    <lineage>
        <taxon>Bacteria</taxon>
        <taxon>Pseudomonadati</taxon>
        <taxon>Pseudomonadota</taxon>
        <taxon>Betaproteobacteria</taxon>
        <taxon>Burkholderiales</taxon>
        <taxon>Oxalobacteraceae</taxon>
        <taxon>Undibacterium</taxon>
    </lineage>
</organism>
<keyword evidence="2" id="KW-1185">Reference proteome</keyword>
<gene>
    <name evidence="1" type="ORF">ACFOFO_23350</name>
</gene>